<feature type="compositionally biased region" description="Low complexity" evidence="2">
    <location>
        <begin position="48"/>
        <end position="58"/>
    </location>
</feature>
<feature type="domain" description="USP" evidence="3">
    <location>
        <begin position="226"/>
        <end position="572"/>
    </location>
</feature>
<dbReference type="EMBL" id="MTYJ01000023">
    <property type="protein sequence ID" value="OQV21456.1"/>
    <property type="molecule type" value="Genomic_DNA"/>
</dbReference>
<dbReference type="PROSITE" id="PS50235">
    <property type="entry name" value="USP_3"/>
    <property type="match status" value="1"/>
</dbReference>
<evidence type="ECO:0000256" key="2">
    <source>
        <dbReference type="SAM" id="MobiDB-lite"/>
    </source>
</evidence>
<dbReference type="GO" id="GO:0004843">
    <property type="term" value="F:cysteine-type deubiquitinase activity"/>
    <property type="evidence" value="ECO:0007669"/>
    <property type="project" value="InterPro"/>
</dbReference>
<dbReference type="OrthoDB" id="47475at2759"/>
<dbReference type="InterPro" id="IPR028889">
    <property type="entry name" value="USP"/>
</dbReference>
<gene>
    <name evidence="4" type="ORF">BV898_04661</name>
</gene>
<dbReference type="PANTHER" id="PTHR24006:SF937">
    <property type="entry name" value="UBIQUITIN CARBOXYL-TERMINAL HYDROLASE"/>
    <property type="match status" value="1"/>
</dbReference>
<accession>A0A1W0X1V9</accession>
<feature type="compositionally biased region" description="Polar residues" evidence="2">
    <location>
        <begin position="580"/>
        <end position="597"/>
    </location>
</feature>
<feature type="region of interest" description="Disordered" evidence="2">
    <location>
        <begin position="580"/>
        <end position="630"/>
    </location>
</feature>
<feature type="compositionally biased region" description="Basic residues" evidence="2">
    <location>
        <begin position="1"/>
        <end position="10"/>
    </location>
</feature>
<dbReference type="InterPro" id="IPR001394">
    <property type="entry name" value="Peptidase_C19_UCH"/>
</dbReference>
<dbReference type="Gene3D" id="3.90.70.10">
    <property type="entry name" value="Cysteine proteinases"/>
    <property type="match status" value="1"/>
</dbReference>
<comment type="similarity">
    <text evidence="1">Belongs to the peptidase C19 family.</text>
</comment>
<dbReference type="Pfam" id="PF00443">
    <property type="entry name" value="UCH"/>
    <property type="match status" value="1"/>
</dbReference>
<name>A0A1W0X1V9_HYPEX</name>
<dbReference type="InterPro" id="IPR018200">
    <property type="entry name" value="USP_CS"/>
</dbReference>
<dbReference type="GO" id="GO:0005634">
    <property type="term" value="C:nucleus"/>
    <property type="evidence" value="ECO:0007669"/>
    <property type="project" value="TreeGrafter"/>
</dbReference>
<dbReference type="Proteomes" id="UP000192578">
    <property type="component" value="Unassembled WGS sequence"/>
</dbReference>
<keyword evidence="4" id="KW-0378">Hydrolase</keyword>
<dbReference type="AlphaFoldDB" id="A0A1W0X1V9"/>
<dbReference type="SUPFAM" id="SSF54001">
    <property type="entry name" value="Cysteine proteinases"/>
    <property type="match status" value="1"/>
</dbReference>
<organism evidence="4 5">
    <name type="scientific">Hypsibius exemplaris</name>
    <name type="common">Freshwater tardigrade</name>
    <dbReference type="NCBI Taxonomy" id="2072580"/>
    <lineage>
        <taxon>Eukaryota</taxon>
        <taxon>Metazoa</taxon>
        <taxon>Ecdysozoa</taxon>
        <taxon>Tardigrada</taxon>
        <taxon>Eutardigrada</taxon>
        <taxon>Parachela</taxon>
        <taxon>Hypsibioidea</taxon>
        <taxon>Hypsibiidae</taxon>
        <taxon>Hypsibius</taxon>
    </lineage>
</organism>
<evidence type="ECO:0000259" key="3">
    <source>
        <dbReference type="PROSITE" id="PS50235"/>
    </source>
</evidence>
<sequence>MPSVGKKRGGRGGSSSSKTIPHSKQHVGELSDVPSTSQGRGITSAVLRGRTTTTRAAASNGPQRPRLHGIICAHTAKAMQENAQDAFKEALELFVIPSSKCLIPWDPRQSRLMFPCQTAKCLAGFEFFCCHCRSKFCRDHVRDHARTLKHGCAVNAELGYTACFCCGELLVQMDKFSKMWREHRLDAVYETSLRHGWLPDVVQLDCFLPEQLREACVDRNVLVGVHGIVNLSNTCCLSVLLQTFGHTPLFRDYCLARLHRCDPTVIRFDQGCVMCAFTSVVFDLYILPAGQCYAPQMVFQAVQNSLCNHGSELGEQEDPAEILNLLLTDMHLRTEKDGRRISPALSQKLHLDERETASLCVDHAVYCPCVICDLFSGVEEFTTTCTECKQDRVQGNSFKLLMLPIREDEPANPDQAFKAGDLGLEDCLKMYTAAHFTSECKNDCCVDVRGAFRTNRFRHLPVVLIIQLKRAVAKQARAKARDGDFKKNRDHIQFPLRLDMAPYMVAGHTGSTRYVLYAVIVHKGTKLSSGHYVCYFKHMNGSWLSMDDRAIFCFSEAHVLALPRYMLFYIHETVEFTVNPESGPNVSSSDTNGTASNNGGGPEIYTPPHSATVPSSHSPRHSVAPTSPRRIIPDSTCLAVLHDHTYSKAGGTGLRHD</sequence>
<keyword evidence="5" id="KW-1185">Reference proteome</keyword>
<evidence type="ECO:0000256" key="1">
    <source>
        <dbReference type="ARBA" id="ARBA00009085"/>
    </source>
</evidence>
<reference evidence="5" key="1">
    <citation type="submission" date="2017-01" db="EMBL/GenBank/DDBJ databases">
        <title>Comparative genomics of anhydrobiosis in the tardigrade Hypsibius dujardini.</title>
        <authorList>
            <person name="Yoshida Y."/>
            <person name="Koutsovoulos G."/>
            <person name="Laetsch D."/>
            <person name="Stevens L."/>
            <person name="Kumar S."/>
            <person name="Horikawa D."/>
            <person name="Ishino K."/>
            <person name="Komine S."/>
            <person name="Tomita M."/>
            <person name="Blaxter M."/>
            <person name="Arakawa K."/>
        </authorList>
    </citation>
    <scope>NUCLEOTIDE SEQUENCE [LARGE SCALE GENOMIC DNA]</scope>
    <source>
        <strain evidence="5">Z151</strain>
    </source>
</reference>
<feature type="region of interest" description="Disordered" evidence="2">
    <location>
        <begin position="1"/>
        <end position="65"/>
    </location>
</feature>
<evidence type="ECO:0000313" key="4">
    <source>
        <dbReference type="EMBL" id="OQV21456.1"/>
    </source>
</evidence>
<comment type="caution">
    <text evidence="4">The sequence shown here is derived from an EMBL/GenBank/DDBJ whole genome shotgun (WGS) entry which is preliminary data.</text>
</comment>
<dbReference type="PANTHER" id="PTHR24006">
    <property type="entry name" value="UBIQUITIN CARBOXYL-TERMINAL HYDROLASE"/>
    <property type="match status" value="1"/>
</dbReference>
<dbReference type="InterPro" id="IPR050164">
    <property type="entry name" value="Peptidase_C19"/>
</dbReference>
<evidence type="ECO:0000313" key="5">
    <source>
        <dbReference type="Proteomes" id="UP000192578"/>
    </source>
</evidence>
<proteinExistence type="inferred from homology"/>
<dbReference type="GO" id="GO:0005829">
    <property type="term" value="C:cytosol"/>
    <property type="evidence" value="ECO:0007669"/>
    <property type="project" value="TreeGrafter"/>
</dbReference>
<dbReference type="InterPro" id="IPR038765">
    <property type="entry name" value="Papain-like_cys_pep_sf"/>
</dbReference>
<dbReference type="GO" id="GO:0016579">
    <property type="term" value="P:protein deubiquitination"/>
    <property type="evidence" value="ECO:0007669"/>
    <property type="project" value="InterPro"/>
</dbReference>
<protein>
    <submittedName>
        <fullName evidence="4">Ubiquitin carboxyl-terminal hydrolase 22</fullName>
    </submittedName>
</protein>
<dbReference type="PROSITE" id="PS00973">
    <property type="entry name" value="USP_2"/>
    <property type="match status" value="1"/>
</dbReference>